<evidence type="ECO:0000259" key="2">
    <source>
        <dbReference type="Pfam" id="PF03050"/>
    </source>
</evidence>
<dbReference type="Pfam" id="PF03050">
    <property type="entry name" value="DDE_Tnp_IS66"/>
    <property type="match status" value="1"/>
</dbReference>
<dbReference type="Proteomes" id="UP000612361">
    <property type="component" value="Unassembled WGS sequence"/>
</dbReference>
<dbReference type="PANTHER" id="PTHR33678">
    <property type="entry name" value="BLL1576 PROTEIN"/>
    <property type="match status" value="1"/>
</dbReference>
<protein>
    <submittedName>
        <fullName evidence="5">IS66 family transposase</fullName>
    </submittedName>
</protein>
<evidence type="ECO:0000313" key="6">
    <source>
        <dbReference type="Proteomes" id="UP000612361"/>
    </source>
</evidence>
<evidence type="ECO:0000259" key="4">
    <source>
        <dbReference type="Pfam" id="PF13007"/>
    </source>
</evidence>
<dbReference type="NCBIfam" id="NF033517">
    <property type="entry name" value="transpos_IS66"/>
    <property type="match status" value="1"/>
</dbReference>
<name>A0A923I6I3_9BURK</name>
<dbReference type="Pfam" id="PF13005">
    <property type="entry name" value="zf-IS66"/>
    <property type="match status" value="1"/>
</dbReference>
<accession>A0A923I6I3</accession>
<reference evidence="5" key="1">
    <citation type="submission" date="2020-08" db="EMBL/GenBank/DDBJ databases">
        <title>Novel species isolated from subtropical streams in China.</title>
        <authorList>
            <person name="Lu H."/>
        </authorList>
    </citation>
    <scope>NUCLEOTIDE SEQUENCE</scope>
    <source>
        <strain evidence="5">CY7W</strain>
    </source>
</reference>
<feature type="domain" description="Transposase IS66 zinc-finger binding" evidence="3">
    <location>
        <begin position="123"/>
        <end position="167"/>
    </location>
</feature>
<keyword evidence="1" id="KW-0175">Coiled coil</keyword>
<dbReference type="EMBL" id="JACOGG010000045">
    <property type="protein sequence ID" value="MBC3937240.1"/>
    <property type="molecule type" value="Genomic_DNA"/>
</dbReference>
<dbReference type="InterPro" id="IPR024474">
    <property type="entry name" value="Znf_dom_IS66"/>
</dbReference>
<dbReference type="RefSeq" id="WP_186882719.1">
    <property type="nucleotide sequence ID" value="NZ_JACOGG010000045.1"/>
</dbReference>
<dbReference type="InterPro" id="IPR004291">
    <property type="entry name" value="Transposase_IS66_central"/>
</dbReference>
<comment type="caution">
    <text evidence="5">The sequence shown here is derived from an EMBL/GenBank/DDBJ whole genome shotgun (WGS) entry which is preliminary data.</text>
</comment>
<feature type="non-terminal residue" evidence="5">
    <location>
        <position position="437"/>
    </location>
</feature>
<evidence type="ECO:0000259" key="3">
    <source>
        <dbReference type="Pfam" id="PF13005"/>
    </source>
</evidence>
<evidence type="ECO:0000256" key="1">
    <source>
        <dbReference type="SAM" id="Coils"/>
    </source>
</evidence>
<evidence type="ECO:0000313" key="5">
    <source>
        <dbReference type="EMBL" id="MBC3937240.1"/>
    </source>
</evidence>
<dbReference type="InterPro" id="IPR024463">
    <property type="entry name" value="Transposase_TnpC_homeodom"/>
</dbReference>
<feature type="domain" description="Transposase IS66 central" evidence="2">
    <location>
        <begin position="182"/>
        <end position="434"/>
    </location>
</feature>
<gene>
    <name evidence="5" type="ORF">H8K47_17950</name>
</gene>
<dbReference type="AlphaFoldDB" id="A0A923I6I3"/>
<dbReference type="PANTHER" id="PTHR33678:SF1">
    <property type="entry name" value="BLL1576 PROTEIN"/>
    <property type="match status" value="1"/>
</dbReference>
<dbReference type="Pfam" id="PF13007">
    <property type="entry name" value="LZ_Tnp_IS66"/>
    <property type="match status" value="1"/>
</dbReference>
<organism evidence="5 6">
    <name type="scientific">Undibacterium rugosum</name>
    <dbReference type="NCBI Taxonomy" id="2762291"/>
    <lineage>
        <taxon>Bacteria</taxon>
        <taxon>Pseudomonadati</taxon>
        <taxon>Pseudomonadota</taxon>
        <taxon>Betaproteobacteria</taxon>
        <taxon>Burkholderiales</taxon>
        <taxon>Oxalobacteraceae</taxon>
        <taxon>Undibacterium</taxon>
    </lineage>
</organism>
<feature type="domain" description="Transposase TnpC homeodomain" evidence="4">
    <location>
        <begin position="48"/>
        <end position="116"/>
    </location>
</feature>
<feature type="coiled-coil region" evidence="1">
    <location>
        <begin position="65"/>
        <end position="92"/>
    </location>
</feature>
<keyword evidence="6" id="KW-1185">Reference proteome</keyword>
<sequence length="437" mass="48722">MATTPSLPDDIDALKALLLQRDGELQSLRQTVSTLELALSVRTLEIEQLTLQIAKLKRMVFGRKSEKIDQKLEQLETRLEELIAEEGAAEQTAVTPAQPRQKAAHKPFPEHLPREEHLIEPAEDNCPQCGGKLKPLGEDVSEQLEVIEAAFKVIRHVRKKKACACCDCIVQAPAPSRPIQRGFAGPGLLAHIAVAKFADHQPLYRQALIHARRGVELDSATTGRWMGACGVLITPLVDALRRYVVAPGKVHSDDTPMPVLAPGNGKTKTGRLWVYVRDDRHSGSLAAPAVWFAYSANRQGLHPQTHLEGFTGVLQADAYGGYDKLYTDGSVIEAACWAHARRKVYDLHAKKATPTTTEILRRIGELYGIEAQIRGQPQTERQRIRQRQAKPLLVELEVWLRNRLLTLSTQSETTKAINYMLNQWHALNYYCEDGVAE</sequence>
<proteinExistence type="predicted"/>
<dbReference type="InterPro" id="IPR052344">
    <property type="entry name" value="Transposase-related"/>
</dbReference>